<feature type="binding site" evidence="6">
    <location>
        <position position="369"/>
    </location>
    <ligand>
        <name>substrate</name>
    </ligand>
</feature>
<dbReference type="Pfam" id="PF00155">
    <property type="entry name" value="Aminotran_1_2"/>
    <property type="match status" value="1"/>
</dbReference>
<feature type="binding site" description="in other chain" evidence="6">
    <location>
        <begin position="211"/>
        <end position="214"/>
    </location>
    <ligand>
        <name>pyridoxal 5'-phosphate</name>
        <dbReference type="ChEBI" id="CHEBI:597326"/>
        <note>ligand shared between dimeric partners</note>
    </ligand>
</feature>
<keyword evidence="4 6" id="KW-0012">Acyltransferase</keyword>
<feature type="binding site" description="in other chain" evidence="6">
    <location>
        <begin position="242"/>
        <end position="245"/>
    </location>
    <ligand>
        <name>pyridoxal 5'-phosphate</name>
        <dbReference type="ChEBI" id="CHEBI:597326"/>
        <note>ligand shared between dimeric partners</note>
    </ligand>
</feature>
<evidence type="ECO:0000256" key="5">
    <source>
        <dbReference type="ARBA" id="ARBA00047715"/>
    </source>
</evidence>
<evidence type="ECO:0000256" key="1">
    <source>
        <dbReference type="ARBA" id="ARBA00008392"/>
    </source>
</evidence>
<accession>A0ABZ1F3V9</accession>
<dbReference type="RefSeq" id="WP_326702907.1">
    <property type="nucleotide sequence ID" value="NZ_CP108861.1"/>
</dbReference>
<feature type="modified residue" description="N6-(pyridoxal phosphate)lysine" evidence="6">
    <location>
        <position position="245"/>
    </location>
</feature>
<dbReference type="CDD" id="cd06454">
    <property type="entry name" value="KBL_like"/>
    <property type="match status" value="1"/>
</dbReference>
<dbReference type="EMBL" id="CP109083">
    <property type="protein sequence ID" value="WSB11105.1"/>
    <property type="molecule type" value="Genomic_DNA"/>
</dbReference>
<dbReference type="Gene3D" id="3.90.1150.10">
    <property type="entry name" value="Aspartate Aminotransferase, domain 1"/>
    <property type="match status" value="1"/>
</dbReference>
<dbReference type="PANTHER" id="PTHR13693">
    <property type="entry name" value="CLASS II AMINOTRANSFERASE/8-AMINO-7-OXONONANOATE SYNTHASE"/>
    <property type="match status" value="1"/>
</dbReference>
<dbReference type="InterPro" id="IPR001917">
    <property type="entry name" value="Aminotrans_II_pyridoxalP_BS"/>
</dbReference>
<comment type="catalytic activity">
    <reaction evidence="6">
        <text>glycine + acetyl-CoA = (2S)-2-amino-3-oxobutanoate + CoA</text>
        <dbReference type="Rhea" id="RHEA:20736"/>
        <dbReference type="ChEBI" id="CHEBI:57287"/>
        <dbReference type="ChEBI" id="CHEBI:57288"/>
        <dbReference type="ChEBI" id="CHEBI:57305"/>
        <dbReference type="ChEBI" id="CHEBI:78948"/>
        <dbReference type="EC" id="2.3.1.29"/>
    </reaction>
</comment>
<dbReference type="InterPro" id="IPR011282">
    <property type="entry name" value="2am3keto_CoA_ligase"/>
</dbReference>
<comment type="subunit">
    <text evidence="6">Homodimer.</text>
</comment>
<dbReference type="Proteomes" id="UP001356428">
    <property type="component" value="Chromosome"/>
</dbReference>
<dbReference type="EC" id="2.3.1.29" evidence="6"/>
<feature type="binding site" description="in other chain" evidence="6">
    <location>
        <position position="186"/>
    </location>
    <ligand>
        <name>pyridoxal 5'-phosphate</name>
        <dbReference type="ChEBI" id="CHEBI:597326"/>
        <note>ligand shared between dimeric partners</note>
    </ligand>
</feature>
<dbReference type="GO" id="GO:0008890">
    <property type="term" value="F:glycine C-acetyltransferase activity"/>
    <property type="evidence" value="ECO:0007669"/>
    <property type="project" value="UniProtKB-EC"/>
</dbReference>
<feature type="binding site" description="in other chain" evidence="6">
    <location>
        <begin position="114"/>
        <end position="115"/>
    </location>
    <ligand>
        <name>pyridoxal 5'-phosphate</name>
        <dbReference type="ChEBI" id="CHEBI:597326"/>
        <note>ligand shared between dimeric partners</note>
    </ligand>
</feature>
<evidence type="ECO:0000256" key="2">
    <source>
        <dbReference type="ARBA" id="ARBA00022679"/>
    </source>
</evidence>
<reference evidence="9 10" key="1">
    <citation type="submission" date="2022-10" db="EMBL/GenBank/DDBJ databases">
        <title>The complete genomes of actinobacterial strains from the NBC collection.</title>
        <authorList>
            <person name="Joergensen T.S."/>
            <person name="Alvarez Arevalo M."/>
            <person name="Sterndorff E.B."/>
            <person name="Faurdal D."/>
            <person name="Vuksanovic O."/>
            <person name="Mourched A.-S."/>
            <person name="Charusanti P."/>
            <person name="Shaw S."/>
            <person name="Blin K."/>
            <person name="Weber T."/>
        </authorList>
    </citation>
    <scope>NUCLEOTIDE SEQUENCE [LARGE SCALE GENOMIC DNA]</scope>
    <source>
        <strain evidence="9 10">NBC 01792</strain>
    </source>
</reference>
<dbReference type="PROSITE" id="PS00599">
    <property type="entry name" value="AA_TRANSFER_CLASS_2"/>
    <property type="match status" value="1"/>
</dbReference>
<dbReference type="InterPro" id="IPR050087">
    <property type="entry name" value="AON_synthase_class-II"/>
</dbReference>
<dbReference type="PANTHER" id="PTHR13693:SF102">
    <property type="entry name" value="2-AMINO-3-KETOBUTYRATE COENZYME A LIGASE, MITOCHONDRIAL"/>
    <property type="match status" value="1"/>
</dbReference>
<keyword evidence="10" id="KW-1185">Reference proteome</keyword>
<evidence type="ECO:0000259" key="8">
    <source>
        <dbReference type="Pfam" id="PF00155"/>
    </source>
</evidence>
<feature type="coiled-coil region" evidence="7">
    <location>
        <begin position="154"/>
        <end position="181"/>
    </location>
</feature>
<keyword evidence="3 6" id="KW-0663">Pyridoxal phosphate</keyword>
<dbReference type="InterPro" id="IPR015424">
    <property type="entry name" value="PyrdxlP-dep_Trfase"/>
</dbReference>
<evidence type="ECO:0000313" key="10">
    <source>
        <dbReference type="Proteomes" id="UP001356428"/>
    </source>
</evidence>
<comment type="catalytic activity">
    <reaction evidence="5">
        <text>6-carboxyhexanoyl-[ACP] + L-alanine + H(+) = (8S)-8-amino-7-oxononanoate + holo-[ACP] + CO2</text>
        <dbReference type="Rhea" id="RHEA:42288"/>
        <dbReference type="Rhea" id="RHEA-COMP:9685"/>
        <dbReference type="Rhea" id="RHEA-COMP:9955"/>
        <dbReference type="ChEBI" id="CHEBI:15378"/>
        <dbReference type="ChEBI" id="CHEBI:16526"/>
        <dbReference type="ChEBI" id="CHEBI:57972"/>
        <dbReference type="ChEBI" id="CHEBI:64479"/>
        <dbReference type="ChEBI" id="CHEBI:78846"/>
        <dbReference type="ChEBI" id="CHEBI:149468"/>
        <dbReference type="EC" id="2.3.1.47"/>
    </reaction>
</comment>
<comment type="function">
    <text evidence="6">Catalyzes the cleavage of 2-amino-3-ketobutyrate to glycine and acetyl-CoA.</text>
</comment>
<organism evidence="9 10">
    <name type="scientific">Streptomyces cyaneofuscatus</name>
    <dbReference type="NCBI Taxonomy" id="66883"/>
    <lineage>
        <taxon>Bacteria</taxon>
        <taxon>Bacillati</taxon>
        <taxon>Actinomycetota</taxon>
        <taxon>Actinomycetes</taxon>
        <taxon>Kitasatosporales</taxon>
        <taxon>Streptomycetaceae</taxon>
        <taxon>Streptomyces</taxon>
    </lineage>
</organism>
<keyword evidence="7" id="KW-0175">Coiled coil</keyword>
<comment type="pathway">
    <text evidence="6">Amino-acid degradation; L-threonine degradation via oxydo-reductase pathway; glycine from L-threonine: step 2/2.</text>
</comment>
<feature type="binding site" evidence="6">
    <location>
        <begin position="275"/>
        <end position="276"/>
    </location>
    <ligand>
        <name>pyridoxal 5'-phosphate</name>
        <dbReference type="ChEBI" id="CHEBI:597326"/>
        <note>ligand shared between dimeric partners</note>
    </ligand>
</feature>
<evidence type="ECO:0000256" key="3">
    <source>
        <dbReference type="ARBA" id="ARBA00022898"/>
    </source>
</evidence>
<dbReference type="NCBIfam" id="NF005394">
    <property type="entry name" value="PRK06939.1"/>
    <property type="match status" value="1"/>
</dbReference>
<protein>
    <recommendedName>
        <fullName evidence="6">2-amino-3-ketobutyrate coenzyme A ligase</fullName>
        <shortName evidence="6">AKB ligase</shortName>
        <ecNumber evidence="6">2.3.1.29</ecNumber>
    </recommendedName>
    <alternativeName>
        <fullName evidence="6">Glycine acetyltransferase</fullName>
    </alternativeName>
</protein>
<dbReference type="InterPro" id="IPR004839">
    <property type="entry name" value="Aminotransferase_I/II_large"/>
</dbReference>
<dbReference type="HAMAP" id="MF_00985">
    <property type="entry name" value="2am3keto_CoA_ligase"/>
    <property type="match status" value="1"/>
</dbReference>
<evidence type="ECO:0000256" key="7">
    <source>
        <dbReference type="SAM" id="Coils"/>
    </source>
</evidence>
<dbReference type="InterPro" id="IPR015422">
    <property type="entry name" value="PyrdxlP-dep_Trfase_small"/>
</dbReference>
<dbReference type="Gene3D" id="3.40.640.10">
    <property type="entry name" value="Type I PLP-dependent aspartate aminotransferase-like (Major domain)"/>
    <property type="match status" value="1"/>
</dbReference>
<dbReference type="SUPFAM" id="SSF53383">
    <property type="entry name" value="PLP-dependent transferases"/>
    <property type="match status" value="1"/>
</dbReference>
<evidence type="ECO:0000256" key="4">
    <source>
        <dbReference type="ARBA" id="ARBA00023315"/>
    </source>
</evidence>
<comment type="cofactor">
    <cofactor evidence="6">
        <name>pyridoxal 5'-phosphate</name>
        <dbReference type="ChEBI" id="CHEBI:597326"/>
    </cofactor>
    <text evidence="6">Binds 1 pyridoxal phosphate per subunit.</text>
</comment>
<sequence length="400" mass="42728">MFDSVRDDLRTTLDEIRAAGLHKPERVIGTPQSATVAVTSGGRAGEVLNFCANNYLGLADHPEVVSAAHEALDRWGYGLASVRFICGTQEVHKELEQRLSAFLGQEDTILYSSCFDANGGVFETILGPEDAVISDALNHASIIDGIRLSKAQRHRYANRDMADLEKQLKEASGARRRLIVTDGVFSMDGYVAPLQEICDLADRYDAMVMVDDSHAVGFVGPGGRGTPELHGVMDRVDIITGTLGKALGGASGGYVAARAEIVALLRQRSRPYLFSNSLAPVIAAASLKVIDLLESAGDLRDQLGANTALFRTRMTEEGFEILPGDHAIAPVMIGDAAKAARLAELLLERGVYVIGFSYPVVPQGAARIRVQLSAAHSTADVNRAVDAFVDARAALEAEAA</sequence>
<keyword evidence="2 6" id="KW-0808">Transferase</keyword>
<gene>
    <name evidence="6" type="primary">kbl</name>
    <name evidence="9" type="ORF">OG849_29575</name>
</gene>
<name>A0ABZ1F3V9_9ACTN</name>
<feature type="binding site" evidence="6">
    <location>
        <position position="139"/>
    </location>
    <ligand>
        <name>substrate</name>
    </ligand>
</feature>
<evidence type="ECO:0000256" key="6">
    <source>
        <dbReference type="HAMAP-Rule" id="MF_00985"/>
    </source>
</evidence>
<comment type="similarity">
    <text evidence="1 6">Belongs to the class-II pyridoxal-phosphate-dependent aminotransferase family.</text>
</comment>
<evidence type="ECO:0000313" key="9">
    <source>
        <dbReference type="EMBL" id="WSB11105.1"/>
    </source>
</evidence>
<feature type="domain" description="Aminotransferase class I/classII large" evidence="8">
    <location>
        <begin position="46"/>
        <end position="388"/>
    </location>
</feature>
<dbReference type="InterPro" id="IPR015421">
    <property type="entry name" value="PyrdxlP-dep_Trfase_major"/>
</dbReference>
<proteinExistence type="inferred from homology"/>
<dbReference type="NCBIfam" id="TIGR01822">
    <property type="entry name" value="2am3keto_CoA"/>
    <property type="match status" value="1"/>
</dbReference>